<dbReference type="OrthoDB" id="10252486at2759"/>
<evidence type="ECO:0000313" key="3">
    <source>
        <dbReference type="EMBL" id="ORX36471.1"/>
    </source>
</evidence>
<name>A0A1Y1UEI6_9TREE</name>
<feature type="region of interest" description="Disordered" evidence="2">
    <location>
        <begin position="1"/>
        <end position="60"/>
    </location>
</feature>
<dbReference type="PANTHER" id="PTHR10840">
    <property type="entry name" value="PROGRAMMED CELL DEATH PROTEIN 5"/>
    <property type="match status" value="1"/>
</dbReference>
<proteinExistence type="inferred from homology"/>
<feature type="compositionally biased region" description="Low complexity" evidence="2">
    <location>
        <begin position="9"/>
        <end position="19"/>
    </location>
</feature>
<evidence type="ECO:0000256" key="1">
    <source>
        <dbReference type="ARBA" id="ARBA00010490"/>
    </source>
</evidence>
<dbReference type="GO" id="GO:0005829">
    <property type="term" value="C:cytosol"/>
    <property type="evidence" value="ECO:0007669"/>
    <property type="project" value="TreeGrafter"/>
</dbReference>
<dbReference type="EMBL" id="NBSH01000008">
    <property type="protein sequence ID" value="ORX36471.1"/>
    <property type="molecule type" value="Genomic_DNA"/>
</dbReference>
<feature type="region of interest" description="Disordered" evidence="2">
    <location>
        <begin position="117"/>
        <end position="161"/>
    </location>
</feature>
<protein>
    <submittedName>
        <fullName evidence="3">PDCD5-related protein</fullName>
    </submittedName>
</protein>
<dbReference type="SUPFAM" id="SSF46950">
    <property type="entry name" value="Double-stranded DNA-binding domain"/>
    <property type="match status" value="1"/>
</dbReference>
<feature type="compositionally biased region" description="Basic and acidic residues" evidence="2">
    <location>
        <begin position="46"/>
        <end position="59"/>
    </location>
</feature>
<dbReference type="Gene3D" id="1.10.8.140">
    <property type="entry name" value="PDCD5-like"/>
    <property type="match status" value="1"/>
</dbReference>
<organism evidence="3 4">
    <name type="scientific">Kockovaella imperatae</name>
    <dbReference type="NCBI Taxonomy" id="4999"/>
    <lineage>
        <taxon>Eukaryota</taxon>
        <taxon>Fungi</taxon>
        <taxon>Dikarya</taxon>
        <taxon>Basidiomycota</taxon>
        <taxon>Agaricomycotina</taxon>
        <taxon>Tremellomycetes</taxon>
        <taxon>Tremellales</taxon>
        <taxon>Cuniculitremaceae</taxon>
        <taxon>Kockovaella</taxon>
    </lineage>
</organism>
<comment type="caution">
    <text evidence="3">The sequence shown here is derived from an EMBL/GenBank/DDBJ whole genome shotgun (WGS) entry which is preliminary data.</text>
</comment>
<dbReference type="PANTHER" id="PTHR10840:SF0">
    <property type="entry name" value="PROGRAMMED CELL DEATH PROTEIN 5"/>
    <property type="match status" value="1"/>
</dbReference>
<dbReference type="InParanoid" id="A0A1Y1UEI6"/>
<dbReference type="GeneID" id="33560941"/>
<comment type="similarity">
    <text evidence="1">Belongs to the PDCD5 family.</text>
</comment>
<feature type="compositionally biased region" description="Gly residues" evidence="2">
    <location>
        <begin position="20"/>
        <end position="38"/>
    </location>
</feature>
<gene>
    <name evidence="3" type="ORF">BD324DRAFT_681955</name>
</gene>
<dbReference type="Pfam" id="PF01984">
    <property type="entry name" value="dsDNA_bind"/>
    <property type="match status" value="1"/>
</dbReference>
<accession>A0A1Y1UEI6</accession>
<evidence type="ECO:0000313" key="4">
    <source>
        <dbReference type="Proteomes" id="UP000193218"/>
    </source>
</evidence>
<dbReference type="InterPro" id="IPR002836">
    <property type="entry name" value="PDCD5-like"/>
</dbReference>
<dbReference type="GO" id="GO:0003677">
    <property type="term" value="F:DNA binding"/>
    <property type="evidence" value="ECO:0007669"/>
    <property type="project" value="InterPro"/>
</dbReference>
<dbReference type="FunCoup" id="A0A1Y1UEI6">
    <property type="interactions" value="390"/>
</dbReference>
<dbReference type="GO" id="GO:0005634">
    <property type="term" value="C:nucleus"/>
    <property type="evidence" value="ECO:0007669"/>
    <property type="project" value="TreeGrafter"/>
</dbReference>
<dbReference type="InterPro" id="IPR036883">
    <property type="entry name" value="PDCD5-like_sf"/>
</dbReference>
<keyword evidence="4" id="KW-1185">Reference proteome</keyword>
<dbReference type="FunFam" id="1.10.8.140:FF:000005">
    <property type="entry name" value="Unplaced genomic scaffold supercont2.21, whole genome shotgun sequence"/>
    <property type="match status" value="1"/>
</dbReference>
<dbReference type="STRING" id="4999.A0A1Y1UEI6"/>
<dbReference type="Proteomes" id="UP000193218">
    <property type="component" value="Unassembled WGS sequence"/>
</dbReference>
<dbReference type="RefSeq" id="XP_021870572.1">
    <property type="nucleotide sequence ID" value="XM_022019132.1"/>
</dbReference>
<sequence>MSNFQLPQGLRPAAPPSGAGPSGLSGGASGAGTAGGQGSSEQEQAAARERAQAQEEMKRTMIQAMLDSAARERLSRISLTRPQLAAQVEELLVRMGTSGQIRGQVSDDALKNLLEQVSNPPQAKTGAAPTVSTTGARTKSLGAGITIQRKRDDSDSDEYDL</sequence>
<dbReference type="AlphaFoldDB" id="A0A1Y1UEI6"/>
<reference evidence="3 4" key="1">
    <citation type="submission" date="2017-03" db="EMBL/GenBank/DDBJ databases">
        <title>Widespread Adenine N6-methylation of Active Genes in Fungi.</title>
        <authorList>
            <consortium name="DOE Joint Genome Institute"/>
            <person name="Mondo S.J."/>
            <person name="Dannebaum R.O."/>
            <person name="Kuo R.C."/>
            <person name="Louie K.B."/>
            <person name="Bewick A.J."/>
            <person name="Labutti K."/>
            <person name="Haridas S."/>
            <person name="Kuo A."/>
            <person name="Salamov A."/>
            <person name="Ahrendt S.R."/>
            <person name="Lau R."/>
            <person name="Bowen B.P."/>
            <person name="Lipzen A."/>
            <person name="Sullivan W."/>
            <person name="Andreopoulos W.B."/>
            <person name="Clum A."/>
            <person name="Lindquist E."/>
            <person name="Daum C."/>
            <person name="Northen T.R."/>
            <person name="Ramamoorthy G."/>
            <person name="Schmitz R.J."/>
            <person name="Gryganskyi A."/>
            <person name="Culley D."/>
            <person name="Magnuson J."/>
            <person name="James T.Y."/>
            <person name="O'Malley M.A."/>
            <person name="Stajich J.E."/>
            <person name="Spatafora J.W."/>
            <person name="Visel A."/>
            <person name="Grigoriev I.V."/>
        </authorList>
    </citation>
    <scope>NUCLEOTIDE SEQUENCE [LARGE SCALE GENOMIC DNA]</scope>
    <source>
        <strain evidence="3 4">NRRL Y-17943</strain>
    </source>
</reference>
<evidence type="ECO:0000256" key="2">
    <source>
        <dbReference type="SAM" id="MobiDB-lite"/>
    </source>
</evidence>